<sequence>MDRDLGNSQSDSPVTPSSRLLSALLSTAASEVSDYISQETKLDNWNRPNKVQTDDYTEAFTLTNTPLTVQRNGLVTVSREEWEKNHQNFFYSLGLSHTSELAWVIPMVIGAIFVFIVLALLFFYGVRTLELKIGKWCYRHCGCCAPGETKQLGEELQYLTASRQN</sequence>
<keyword evidence="1" id="KW-0812">Transmembrane</keyword>
<evidence type="ECO:0000313" key="2">
    <source>
        <dbReference type="EMBL" id="KAK0064173.1"/>
    </source>
</evidence>
<protein>
    <submittedName>
        <fullName evidence="2">Uncharacterized protein</fullName>
    </submittedName>
</protein>
<dbReference type="AlphaFoldDB" id="A0AAD8FHK7"/>
<comment type="caution">
    <text evidence="2">The sequence shown here is derived from an EMBL/GenBank/DDBJ whole genome shotgun (WGS) entry which is preliminary data.</text>
</comment>
<keyword evidence="1" id="KW-1133">Transmembrane helix</keyword>
<organism evidence="2 3">
    <name type="scientific">Biomphalaria pfeifferi</name>
    <name type="common">Bloodfluke planorb</name>
    <name type="synonym">Freshwater snail</name>
    <dbReference type="NCBI Taxonomy" id="112525"/>
    <lineage>
        <taxon>Eukaryota</taxon>
        <taxon>Metazoa</taxon>
        <taxon>Spiralia</taxon>
        <taxon>Lophotrochozoa</taxon>
        <taxon>Mollusca</taxon>
        <taxon>Gastropoda</taxon>
        <taxon>Heterobranchia</taxon>
        <taxon>Euthyneura</taxon>
        <taxon>Panpulmonata</taxon>
        <taxon>Hygrophila</taxon>
        <taxon>Lymnaeoidea</taxon>
        <taxon>Planorbidae</taxon>
        <taxon>Biomphalaria</taxon>
    </lineage>
</organism>
<dbReference type="Proteomes" id="UP001233172">
    <property type="component" value="Unassembled WGS sequence"/>
</dbReference>
<proteinExistence type="predicted"/>
<evidence type="ECO:0000313" key="3">
    <source>
        <dbReference type="Proteomes" id="UP001233172"/>
    </source>
</evidence>
<accession>A0AAD8FHK7</accession>
<feature type="transmembrane region" description="Helical" evidence="1">
    <location>
        <begin position="101"/>
        <end position="126"/>
    </location>
</feature>
<name>A0AAD8FHK7_BIOPF</name>
<reference evidence="2" key="1">
    <citation type="journal article" date="2023" name="PLoS Negl. Trop. Dis.">
        <title>A genome sequence for Biomphalaria pfeifferi, the major vector snail for the human-infecting parasite Schistosoma mansoni.</title>
        <authorList>
            <person name="Bu L."/>
            <person name="Lu L."/>
            <person name="Laidemitt M.R."/>
            <person name="Zhang S.M."/>
            <person name="Mutuku M."/>
            <person name="Mkoji G."/>
            <person name="Steinauer M."/>
            <person name="Loker E.S."/>
        </authorList>
    </citation>
    <scope>NUCLEOTIDE SEQUENCE</scope>
    <source>
        <strain evidence="2">KasaAsao</strain>
    </source>
</reference>
<evidence type="ECO:0000256" key="1">
    <source>
        <dbReference type="SAM" id="Phobius"/>
    </source>
</evidence>
<dbReference type="EMBL" id="JASAOG010000018">
    <property type="protein sequence ID" value="KAK0064173.1"/>
    <property type="molecule type" value="Genomic_DNA"/>
</dbReference>
<gene>
    <name evidence="2" type="ORF">Bpfe_006358</name>
</gene>
<reference evidence="2" key="2">
    <citation type="submission" date="2023-04" db="EMBL/GenBank/DDBJ databases">
        <authorList>
            <person name="Bu L."/>
            <person name="Lu L."/>
            <person name="Laidemitt M.R."/>
            <person name="Zhang S.M."/>
            <person name="Mutuku M."/>
            <person name="Mkoji G."/>
            <person name="Steinauer M."/>
            <person name="Loker E.S."/>
        </authorList>
    </citation>
    <scope>NUCLEOTIDE SEQUENCE</scope>
    <source>
        <strain evidence="2">KasaAsao</strain>
        <tissue evidence="2">Whole Snail</tissue>
    </source>
</reference>
<keyword evidence="1" id="KW-0472">Membrane</keyword>
<keyword evidence="3" id="KW-1185">Reference proteome</keyword>